<dbReference type="GO" id="GO:0005198">
    <property type="term" value="F:structural molecule activity"/>
    <property type="evidence" value="ECO:0007669"/>
    <property type="project" value="InterPro"/>
</dbReference>
<dbReference type="STRING" id="51511.ENSCSAVP00000010551"/>
<evidence type="ECO:0000256" key="5">
    <source>
        <dbReference type="ARBA" id="ARBA00023329"/>
    </source>
</evidence>
<keyword evidence="9" id="KW-1185">Reference proteome</keyword>
<dbReference type="AlphaFoldDB" id="H2YYZ0"/>
<dbReference type="GeneTree" id="ENSGT00940000160186"/>
<dbReference type="GO" id="GO:0030132">
    <property type="term" value="C:clathrin coat of coated pit"/>
    <property type="evidence" value="ECO:0007669"/>
    <property type="project" value="InterPro"/>
</dbReference>
<evidence type="ECO:0000256" key="7">
    <source>
        <dbReference type="SAM" id="MobiDB-lite"/>
    </source>
</evidence>
<dbReference type="eggNOG" id="KOG4031">
    <property type="taxonomic scope" value="Eukaryota"/>
</dbReference>
<evidence type="ECO:0000256" key="1">
    <source>
        <dbReference type="ARBA" id="ARBA00004180"/>
    </source>
</evidence>
<evidence type="ECO:0000313" key="8">
    <source>
        <dbReference type="Ensembl" id="ENSCSAVP00000010551.1"/>
    </source>
</evidence>
<comment type="subcellular location">
    <subcellularLocation>
        <location evidence="1 6">Cytoplasmic vesicle membrane</location>
        <topology evidence="1 6">Peripheral membrane protein</topology>
        <orientation evidence="1 6">Cytoplasmic side</orientation>
    </subcellularLocation>
    <subcellularLocation>
        <location evidence="6">Membrane</location>
        <location evidence="6">Coated pit</location>
        <topology evidence="6">Peripheral membrane protein</topology>
        <orientation evidence="6">Cytoplasmic side</orientation>
    </subcellularLocation>
    <text evidence="6">Cytoplasmic face of coated pits and vesicles.</text>
</comment>
<dbReference type="InParanoid" id="H2YYZ0"/>
<dbReference type="FunCoup" id="H2YYZ0">
    <property type="interactions" value="290"/>
</dbReference>
<dbReference type="Ensembl" id="ENSCSAVT00000010678.1">
    <property type="protein sequence ID" value="ENSCSAVP00000010551.1"/>
    <property type="gene ID" value="ENSCSAVG00000006204.1"/>
</dbReference>
<evidence type="ECO:0000256" key="6">
    <source>
        <dbReference type="RuleBase" id="RU363137"/>
    </source>
</evidence>
<dbReference type="HOGENOM" id="CLU_091462_1_0_1"/>
<feature type="region of interest" description="Disordered" evidence="7">
    <location>
        <begin position="1"/>
        <end position="21"/>
    </location>
</feature>
<reference evidence="8" key="2">
    <citation type="submission" date="2025-08" db="UniProtKB">
        <authorList>
            <consortium name="Ensembl"/>
        </authorList>
    </citation>
    <scope>IDENTIFICATION</scope>
</reference>
<dbReference type="PANTHER" id="PTHR10639:SF7">
    <property type="entry name" value="CLATHRIN LIGHT CHAIN"/>
    <property type="match status" value="1"/>
</dbReference>
<dbReference type="GO" id="GO:0072583">
    <property type="term" value="P:clathrin-dependent endocytosis"/>
    <property type="evidence" value="ECO:0007669"/>
    <property type="project" value="TreeGrafter"/>
</dbReference>
<dbReference type="GO" id="GO:0030130">
    <property type="term" value="C:clathrin coat of trans-Golgi network vesicle"/>
    <property type="evidence" value="ECO:0007669"/>
    <property type="project" value="InterPro"/>
</dbReference>
<comment type="similarity">
    <text evidence="2 6">Belongs to the clathrin light chain family.</text>
</comment>
<proteinExistence type="inferred from homology"/>
<sequence>MADLFDGDFMEPAAQTTTTTVEEDPAAAFLAQQEDEIAGLESEVLGTNEPVVNGFDDAPPTNGMDDFFNPPENTEPEPVVNGGFEYGGEVETEQIMDPSMAYAAIAAADARIEELRAEPEKIRIWREEHIKLIAEKDRESERRQQEWLAQARKELEDWDRNRLELVEKTKESNRRSNEAFLKQHDEALGHTTAEEQFLKERDQATPGSEWERVSKLCEFNPKSSKSTKDVSRMRSSLLHLKQNPRPVVMPQM</sequence>
<comment type="function">
    <text evidence="6">Clathrin is the major protein of the polyhedral coat of coated pits and vesicles.</text>
</comment>
<name>H2YYZ0_CIOSA</name>
<dbReference type="Pfam" id="PF01086">
    <property type="entry name" value="Clathrin_lg_ch"/>
    <property type="match status" value="1"/>
</dbReference>
<evidence type="ECO:0000313" key="9">
    <source>
        <dbReference type="Proteomes" id="UP000007875"/>
    </source>
</evidence>
<dbReference type="GO" id="GO:0006886">
    <property type="term" value="P:intracellular protein transport"/>
    <property type="evidence" value="ECO:0007669"/>
    <property type="project" value="InterPro"/>
</dbReference>
<dbReference type="OMA" id="KEWVCER"/>
<reference evidence="8" key="3">
    <citation type="submission" date="2025-09" db="UniProtKB">
        <authorList>
            <consortium name="Ensembl"/>
        </authorList>
    </citation>
    <scope>IDENTIFICATION</scope>
</reference>
<dbReference type="GO" id="GO:0099631">
    <property type="term" value="C:postsynaptic endocytic zone cytoplasmic component"/>
    <property type="evidence" value="ECO:0007669"/>
    <property type="project" value="TreeGrafter"/>
</dbReference>
<feature type="region of interest" description="Disordered" evidence="7">
    <location>
        <begin position="189"/>
        <end position="252"/>
    </location>
</feature>
<dbReference type="GO" id="GO:0030672">
    <property type="term" value="C:synaptic vesicle membrane"/>
    <property type="evidence" value="ECO:0007669"/>
    <property type="project" value="TreeGrafter"/>
</dbReference>
<evidence type="ECO:0000256" key="3">
    <source>
        <dbReference type="ARBA" id="ARBA00023136"/>
    </source>
</evidence>
<reference evidence="9" key="1">
    <citation type="submission" date="2003-08" db="EMBL/GenBank/DDBJ databases">
        <authorList>
            <person name="Birren B."/>
            <person name="Nusbaum C."/>
            <person name="Abebe A."/>
            <person name="Abouelleil A."/>
            <person name="Adekoya E."/>
            <person name="Ait-zahra M."/>
            <person name="Allen N."/>
            <person name="Allen T."/>
            <person name="An P."/>
            <person name="Anderson M."/>
            <person name="Anderson S."/>
            <person name="Arachchi H."/>
            <person name="Armbruster J."/>
            <person name="Bachantsang P."/>
            <person name="Baldwin J."/>
            <person name="Barry A."/>
            <person name="Bayul T."/>
            <person name="Blitshsteyn B."/>
            <person name="Bloom T."/>
            <person name="Blye J."/>
            <person name="Boguslavskiy L."/>
            <person name="Borowsky M."/>
            <person name="Boukhgalter B."/>
            <person name="Brunache A."/>
            <person name="Butler J."/>
            <person name="Calixte N."/>
            <person name="Calvo S."/>
            <person name="Camarata J."/>
            <person name="Campo K."/>
            <person name="Chang J."/>
            <person name="Cheshatsang Y."/>
            <person name="Citroen M."/>
            <person name="Collymore A."/>
            <person name="Considine T."/>
            <person name="Cook A."/>
            <person name="Cooke P."/>
            <person name="Corum B."/>
            <person name="Cuomo C."/>
            <person name="David R."/>
            <person name="Dawoe T."/>
            <person name="Degray S."/>
            <person name="Dodge S."/>
            <person name="Dooley K."/>
            <person name="Dorje P."/>
            <person name="Dorjee K."/>
            <person name="Dorris L."/>
            <person name="Duffey N."/>
            <person name="Dupes A."/>
            <person name="Elkins T."/>
            <person name="Engels R."/>
            <person name="Erickson J."/>
            <person name="Farina A."/>
            <person name="Faro S."/>
            <person name="Ferreira P."/>
            <person name="Fischer H."/>
            <person name="Fitzgerald M."/>
            <person name="Foley K."/>
            <person name="Gage D."/>
            <person name="Galagan J."/>
            <person name="Gearin G."/>
            <person name="Gnerre S."/>
            <person name="Gnirke A."/>
            <person name="Goyette A."/>
            <person name="Graham J."/>
            <person name="Grandbois E."/>
            <person name="Gyaltsen K."/>
            <person name="Hafez N."/>
            <person name="Hagopian D."/>
            <person name="Hagos B."/>
            <person name="Hall J."/>
            <person name="Hatcher B."/>
            <person name="Heller A."/>
            <person name="Higgins H."/>
            <person name="Honan T."/>
            <person name="Horn A."/>
            <person name="Houde N."/>
            <person name="Hughes L."/>
            <person name="Hulme W."/>
            <person name="Husby E."/>
            <person name="Iliev I."/>
            <person name="Jaffe D."/>
            <person name="Jones C."/>
            <person name="Kamal M."/>
            <person name="Kamat A."/>
            <person name="Kamvysselis M."/>
            <person name="Karlsson E."/>
            <person name="Kells C."/>
            <person name="Kieu A."/>
            <person name="Kisner P."/>
            <person name="Kodira C."/>
            <person name="Kulbokas E."/>
            <person name="Labutti K."/>
            <person name="Lama D."/>
            <person name="Landers T."/>
            <person name="Leger J."/>
            <person name="Levine S."/>
            <person name="Lewis D."/>
            <person name="Lewis T."/>
            <person name="Lindblad-toh K."/>
            <person name="Liu X."/>
            <person name="Lokyitsang T."/>
            <person name="Lokyitsang Y."/>
            <person name="Lucien O."/>
            <person name="Lui A."/>
            <person name="Ma L.J."/>
            <person name="Mabbitt R."/>
            <person name="Macdonald J."/>
            <person name="Maclean C."/>
            <person name="Major J."/>
            <person name="Manning J."/>
            <person name="Marabella R."/>
            <person name="Maru K."/>
            <person name="Matthews C."/>
            <person name="Mauceli E."/>
            <person name="Mccarthy M."/>
            <person name="Mcdonough S."/>
            <person name="Mcghee T."/>
            <person name="Meldrim J."/>
            <person name="Meneus L."/>
            <person name="Mesirov J."/>
            <person name="Mihalev A."/>
            <person name="Mihova T."/>
            <person name="Mikkelsen T."/>
            <person name="Mlenga V."/>
            <person name="Moru K."/>
            <person name="Mozes J."/>
            <person name="Mulrain L."/>
            <person name="Munson G."/>
            <person name="Naylor J."/>
            <person name="Newes C."/>
            <person name="Nguyen C."/>
            <person name="Nguyen N."/>
            <person name="Nguyen T."/>
            <person name="Nicol R."/>
            <person name="Nielsen C."/>
            <person name="Nizzari M."/>
            <person name="Norbu C."/>
            <person name="Norbu N."/>
            <person name="O'donnell P."/>
            <person name="Okoawo O."/>
            <person name="O'leary S."/>
            <person name="Omotosho B."/>
            <person name="O'neill K."/>
            <person name="Osman S."/>
            <person name="Parker S."/>
            <person name="Perrin D."/>
            <person name="Phunkhang P."/>
            <person name="Piqani B."/>
            <person name="Purcell S."/>
            <person name="Rachupka T."/>
            <person name="Ramasamy U."/>
            <person name="Rameau R."/>
            <person name="Ray V."/>
            <person name="Raymond C."/>
            <person name="Retta R."/>
            <person name="Richardson S."/>
            <person name="Rise C."/>
            <person name="Rodriguez J."/>
            <person name="Rogers J."/>
            <person name="Rogov P."/>
            <person name="Rutman M."/>
            <person name="Schupbach R."/>
            <person name="Seaman C."/>
            <person name="Settipalli S."/>
            <person name="Sharpe T."/>
            <person name="Sheridan J."/>
            <person name="Sherpa N."/>
            <person name="Shi J."/>
            <person name="Smirnov S."/>
            <person name="Smith C."/>
            <person name="Sougnez C."/>
            <person name="Spencer B."/>
            <person name="Stalker J."/>
            <person name="Stange-thomann N."/>
            <person name="Stavropoulos S."/>
            <person name="Stetson K."/>
            <person name="Stone C."/>
            <person name="Stone S."/>
            <person name="Stubbs M."/>
            <person name="Talamas J."/>
            <person name="Tchuinga P."/>
            <person name="Tenzing P."/>
            <person name="Tesfaye S."/>
            <person name="Theodore J."/>
            <person name="Thoulutsang Y."/>
            <person name="Topham K."/>
            <person name="Towey S."/>
            <person name="Tsamla T."/>
            <person name="Tsomo N."/>
            <person name="Vallee D."/>
            <person name="Vassiliev H."/>
            <person name="Venkataraman V."/>
            <person name="Vinson J."/>
            <person name="Vo A."/>
            <person name="Wade C."/>
            <person name="Wang S."/>
            <person name="Wangchuk T."/>
            <person name="Wangdi T."/>
            <person name="Whittaker C."/>
            <person name="Wilkinson J."/>
            <person name="Wu Y."/>
            <person name="Wyman D."/>
            <person name="Yadav S."/>
            <person name="Yang S."/>
            <person name="Yang X."/>
            <person name="Yeager S."/>
            <person name="Yee E."/>
            <person name="Young G."/>
            <person name="Zainoun J."/>
            <person name="Zembeck L."/>
            <person name="Zimmer A."/>
            <person name="Zody M."/>
            <person name="Lander E."/>
        </authorList>
    </citation>
    <scope>NUCLEOTIDE SEQUENCE [LARGE SCALE GENOMIC DNA]</scope>
</reference>
<dbReference type="InterPro" id="IPR000996">
    <property type="entry name" value="Clathrin_L-chain"/>
</dbReference>
<dbReference type="GO" id="GO:0032050">
    <property type="term" value="F:clathrin heavy chain binding"/>
    <property type="evidence" value="ECO:0007669"/>
    <property type="project" value="TreeGrafter"/>
</dbReference>
<keyword evidence="3 6" id="KW-0472">Membrane</keyword>
<dbReference type="PANTHER" id="PTHR10639">
    <property type="entry name" value="CLATHRIN LIGHT CHAIN"/>
    <property type="match status" value="1"/>
</dbReference>
<keyword evidence="4 6" id="KW-0168">Coated pit</keyword>
<evidence type="ECO:0000256" key="4">
    <source>
        <dbReference type="ARBA" id="ARBA00023176"/>
    </source>
</evidence>
<accession>H2YYZ0</accession>
<keyword evidence="5 6" id="KW-0968">Cytoplasmic vesicle</keyword>
<protein>
    <recommendedName>
        <fullName evidence="6">Clathrin light chain</fullName>
    </recommendedName>
</protein>
<feature type="region of interest" description="Disordered" evidence="7">
    <location>
        <begin position="43"/>
        <end position="63"/>
    </location>
</feature>
<dbReference type="Proteomes" id="UP000007875">
    <property type="component" value="Unassembled WGS sequence"/>
</dbReference>
<evidence type="ECO:0000256" key="2">
    <source>
        <dbReference type="ARBA" id="ARBA00005263"/>
    </source>
</evidence>
<organism evidence="8 9">
    <name type="scientific">Ciona savignyi</name>
    <name type="common">Pacific transparent sea squirt</name>
    <dbReference type="NCBI Taxonomy" id="51511"/>
    <lineage>
        <taxon>Eukaryota</taxon>
        <taxon>Metazoa</taxon>
        <taxon>Chordata</taxon>
        <taxon>Tunicata</taxon>
        <taxon>Ascidiacea</taxon>
        <taxon>Phlebobranchia</taxon>
        <taxon>Cionidae</taxon>
        <taxon>Ciona</taxon>
    </lineage>
</organism>
<feature type="compositionally biased region" description="Basic and acidic residues" evidence="7">
    <location>
        <begin position="189"/>
        <end position="215"/>
    </location>
</feature>